<name>A0A4S8MLY8_DENBC</name>
<dbReference type="AlphaFoldDB" id="A0A4S8MLY8"/>
<reference evidence="1 2" key="1">
    <citation type="journal article" date="2019" name="Nat. Ecol. Evol.">
        <title>Megaphylogeny resolves global patterns of mushroom evolution.</title>
        <authorList>
            <person name="Varga T."/>
            <person name="Krizsan K."/>
            <person name="Foldi C."/>
            <person name="Dima B."/>
            <person name="Sanchez-Garcia M."/>
            <person name="Sanchez-Ramirez S."/>
            <person name="Szollosi G.J."/>
            <person name="Szarkandi J.G."/>
            <person name="Papp V."/>
            <person name="Albert L."/>
            <person name="Andreopoulos W."/>
            <person name="Angelini C."/>
            <person name="Antonin V."/>
            <person name="Barry K.W."/>
            <person name="Bougher N.L."/>
            <person name="Buchanan P."/>
            <person name="Buyck B."/>
            <person name="Bense V."/>
            <person name="Catcheside P."/>
            <person name="Chovatia M."/>
            <person name="Cooper J."/>
            <person name="Damon W."/>
            <person name="Desjardin D."/>
            <person name="Finy P."/>
            <person name="Geml J."/>
            <person name="Haridas S."/>
            <person name="Hughes K."/>
            <person name="Justo A."/>
            <person name="Karasinski D."/>
            <person name="Kautmanova I."/>
            <person name="Kiss B."/>
            <person name="Kocsube S."/>
            <person name="Kotiranta H."/>
            <person name="LaButti K.M."/>
            <person name="Lechner B.E."/>
            <person name="Liimatainen K."/>
            <person name="Lipzen A."/>
            <person name="Lukacs Z."/>
            <person name="Mihaltcheva S."/>
            <person name="Morgado L.N."/>
            <person name="Niskanen T."/>
            <person name="Noordeloos M.E."/>
            <person name="Ohm R.A."/>
            <person name="Ortiz-Santana B."/>
            <person name="Ovrebo C."/>
            <person name="Racz N."/>
            <person name="Riley R."/>
            <person name="Savchenko A."/>
            <person name="Shiryaev A."/>
            <person name="Soop K."/>
            <person name="Spirin V."/>
            <person name="Szebenyi C."/>
            <person name="Tomsovsky M."/>
            <person name="Tulloss R.E."/>
            <person name="Uehling J."/>
            <person name="Grigoriev I.V."/>
            <person name="Vagvolgyi C."/>
            <person name="Papp T."/>
            <person name="Martin F.M."/>
            <person name="Miettinen O."/>
            <person name="Hibbett D.S."/>
            <person name="Nagy L.G."/>
        </authorList>
    </citation>
    <scope>NUCLEOTIDE SEQUENCE [LARGE SCALE GENOMIC DNA]</scope>
    <source>
        <strain evidence="1 2">CBS 962.96</strain>
    </source>
</reference>
<dbReference type="Proteomes" id="UP000297245">
    <property type="component" value="Unassembled WGS sequence"/>
</dbReference>
<dbReference type="OrthoDB" id="192748at2759"/>
<organism evidence="1 2">
    <name type="scientific">Dendrothele bispora (strain CBS 962.96)</name>
    <dbReference type="NCBI Taxonomy" id="1314807"/>
    <lineage>
        <taxon>Eukaryota</taxon>
        <taxon>Fungi</taxon>
        <taxon>Dikarya</taxon>
        <taxon>Basidiomycota</taxon>
        <taxon>Agaricomycotina</taxon>
        <taxon>Agaricomycetes</taxon>
        <taxon>Agaricomycetidae</taxon>
        <taxon>Agaricales</taxon>
        <taxon>Agaricales incertae sedis</taxon>
        <taxon>Dendrothele</taxon>
    </lineage>
</organism>
<protein>
    <submittedName>
        <fullName evidence="1">Uncharacterized protein</fullName>
    </submittedName>
</protein>
<gene>
    <name evidence="1" type="ORF">K435DRAFT_851456</name>
</gene>
<accession>A0A4S8MLY8</accession>
<sequence length="110" mass="12811">MHAMLMRSCRTLLGLRQHRPFSASSSRRFPENEASKDFRPPWVYTAVRLGLQWSIPAIGLYAIFWYDFGPSEHVFSPARRWAARQKAAFFTLSPEERKLTENKEHPTSKA</sequence>
<dbReference type="EMBL" id="ML179062">
    <property type="protein sequence ID" value="THV03855.1"/>
    <property type="molecule type" value="Genomic_DNA"/>
</dbReference>
<evidence type="ECO:0000313" key="2">
    <source>
        <dbReference type="Proteomes" id="UP000297245"/>
    </source>
</evidence>
<keyword evidence="2" id="KW-1185">Reference proteome</keyword>
<evidence type="ECO:0000313" key="1">
    <source>
        <dbReference type="EMBL" id="THV03855.1"/>
    </source>
</evidence>
<proteinExistence type="predicted"/>